<evidence type="ECO:0000313" key="5">
    <source>
        <dbReference type="EMBL" id="SEA12383.1"/>
    </source>
</evidence>
<keyword evidence="2" id="KW-0238">DNA-binding</keyword>
<accession>A0A1H3YLK1</accession>
<dbReference type="CDD" id="cd06267">
    <property type="entry name" value="PBP1_LacI_sugar_binding-like"/>
    <property type="match status" value="1"/>
</dbReference>
<sequence>MNKKITITDLAELLGTTPGTVSRALNNHPAISDAMKKKVHALADKMHYKRNQIASSLRLGKSYTIGVLIPSADINFFGSVVHGIESVANENGYRTLLFQTNEGYKSEMEGLEALLSAHVDGVLVSIAKETKDYGHFTAARDIGMPLVFFDRAKEGLDISSVVIDDFNGAFLATEHLIEQGFKKIAHIAGQQHIKAFHDRFNGYKAALKKHKLPFKKQWIFDGDVSINSGKQAIDHFFKQKERPDAVFAVEDYSALGALKELKNRKVPVPQEFGVFGFANELFAEHLTPSLSSVDQQTVMMGKEAMSLLLSIIDAKKGQPACKSIILNPLLYTRESSQRLSNHQSI</sequence>
<keyword evidence="3" id="KW-0804">Transcription</keyword>
<dbReference type="OrthoDB" id="9803256at2"/>
<evidence type="ECO:0000256" key="2">
    <source>
        <dbReference type="ARBA" id="ARBA00023125"/>
    </source>
</evidence>
<dbReference type="PANTHER" id="PTHR30146">
    <property type="entry name" value="LACI-RELATED TRANSCRIPTIONAL REPRESSOR"/>
    <property type="match status" value="1"/>
</dbReference>
<dbReference type="SMART" id="SM00354">
    <property type="entry name" value="HTH_LACI"/>
    <property type="match status" value="1"/>
</dbReference>
<evidence type="ECO:0000256" key="3">
    <source>
        <dbReference type="ARBA" id="ARBA00023163"/>
    </source>
</evidence>
<dbReference type="Gene3D" id="3.40.50.2300">
    <property type="match status" value="2"/>
</dbReference>
<feature type="domain" description="HTH lacI-type" evidence="4">
    <location>
        <begin position="5"/>
        <end position="59"/>
    </location>
</feature>
<dbReference type="RefSeq" id="WP_091396819.1">
    <property type="nucleotide sequence ID" value="NZ_FNQY01000008.1"/>
</dbReference>
<dbReference type="SUPFAM" id="SSF53822">
    <property type="entry name" value="Periplasmic binding protein-like I"/>
    <property type="match status" value="1"/>
</dbReference>
<dbReference type="Pfam" id="PF00356">
    <property type="entry name" value="LacI"/>
    <property type="match status" value="1"/>
</dbReference>
<dbReference type="Pfam" id="PF00532">
    <property type="entry name" value="Peripla_BP_1"/>
    <property type="match status" value="1"/>
</dbReference>
<dbReference type="GO" id="GO:0003700">
    <property type="term" value="F:DNA-binding transcription factor activity"/>
    <property type="evidence" value="ECO:0007669"/>
    <property type="project" value="TreeGrafter"/>
</dbReference>
<dbReference type="InterPro" id="IPR000843">
    <property type="entry name" value="HTH_LacI"/>
</dbReference>
<dbReference type="CDD" id="cd01392">
    <property type="entry name" value="HTH_LacI"/>
    <property type="match status" value="1"/>
</dbReference>
<reference evidence="5 6" key="1">
    <citation type="submission" date="2016-10" db="EMBL/GenBank/DDBJ databases">
        <authorList>
            <person name="de Groot N.N."/>
        </authorList>
    </citation>
    <scope>NUCLEOTIDE SEQUENCE [LARGE SCALE GENOMIC DNA]</scope>
    <source>
        <strain evidence="5 6">Vu-144</strain>
    </source>
</reference>
<dbReference type="InterPro" id="IPR028082">
    <property type="entry name" value="Peripla_BP_I"/>
</dbReference>
<keyword evidence="6" id="KW-1185">Reference proteome</keyword>
<gene>
    <name evidence="5" type="ORF">SAMN05192529_108158</name>
</gene>
<name>A0A1H3YLK1_9BACT</name>
<dbReference type="PANTHER" id="PTHR30146:SF109">
    <property type="entry name" value="HTH-TYPE TRANSCRIPTIONAL REGULATOR GALS"/>
    <property type="match status" value="1"/>
</dbReference>
<evidence type="ECO:0000256" key="1">
    <source>
        <dbReference type="ARBA" id="ARBA00023015"/>
    </source>
</evidence>
<dbReference type="SUPFAM" id="SSF47413">
    <property type="entry name" value="lambda repressor-like DNA-binding domains"/>
    <property type="match status" value="1"/>
</dbReference>
<dbReference type="GO" id="GO:0000976">
    <property type="term" value="F:transcription cis-regulatory region binding"/>
    <property type="evidence" value="ECO:0007669"/>
    <property type="project" value="TreeGrafter"/>
</dbReference>
<evidence type="ECO:0000259" key="4">
    <source>
        <dbReference type="PROSITE" id="PS50932"/>
    </source>
</evidence>
<dbReference type="EMBL" id="FNQY01000008">
    <property type="protein sequence ID" value="SEA12383.1"/>
    <property type="molecule type" value="Genomic_DNA"/>
</dbReference>
<dbReference type="InterPro" id="IPR001761">
    <property type="entry name" value="Peripla_BP/Lac1_sug-bd_dom"/>
</dbReference>
<proteinExistence type="predicted"/>
<keyword evidence="1" id="KW-0805">Transcription regulation</keyword>
<dbReference type="Proteomes" id="UP000199041">
    <property type="component" value="Unassembled WGS sequence"/>
</dbReference>
<dbReference type="AlphaFoldDB" id="A0A1H3YLK1"/>
<evidence type="ECO:0000313" key="6">
    <source>
        <dbReference type="Proteomes" id="UP000199041"/>
    </source>
</evidence>
<protein>
    <submittedName>
        <fullName evidence="5">Transcriptional regulator, LacI family</fullName>
    </submittedName>
</protein>
<dbReference type="InterPro" id="IPR010982">
    <property type="entry name" value="Lambda_DNA-bd_dom_sf"/>
</dbReference>
<organism evidence="5 6">
    <name type="scientific">Arachidicoccus rhizosphaerae</name>
    <dbReference type="NCBI Taxonomy" id="551991"/>
    <lineage>
        <taxon>Bacteria</taxon>
        <taxon>Pseudomonadati</taxon>
        <taxon>Bacteroidota</taxon>
        <taxon>Chitinophagia</taxon>
        <taxon>Chitinophagales</taxon>
        <taxon>Chitinophagaceae</taxon>
        <taxon>Arachidicoccus</taxon>
    </lineage>
</organism>
<dbReference type="STRING" id="551991.SAMN05192529_108158"/>
<dbReference type="PROSITE" id="PS50932">
    <property type="entry name" value="HTH_LACI_2"/>
    <property type="match status" value="1"/>
</dbReference>
<dbReference type="Gene3D" id="1.10.260.40">
    <property type="entry name" value="lambda repressor-like DNA-binding domains"/>
    <property type="match status" value="1"/>
</dbReference>